<evidence type="ECO:0000313" key="3">
    <source>
        <dbReference type="Proteomes" id="UP000000647"/>
    </source>
</evidence>
<gene>
    <name evidence="2" type="ordered locus">Hhal_0741</name>
</gene>
<protein>
    <submittedName>
        <fullName evidence="2">Uncharacterized protein</fullName>
    </submittedName>
</protein>
<dbReference type="EMBL" id="CP000544">
    <property type="protein sequence ID" value="ABM61522.1"/>
    <property type="molecule type" value="Genomic_DNA"/>
</dbReference>
<name>A1WV10_HALHL</name>
<sequence length="352" mass="40769">MRDLRAEHAGLEEELESLRQRRSNIPARMLELRQRLCQELSLDEEAVPFAGELLQVHEQETDWEGAIERLLHNFGLSLLVPEAHYRAVAGWVDRSHLRGRLVYYRVREPRSSEPPALHPESLVRKIAIRPDSAFYAWLEQELGRRFDYACTRDLETFRREDRAITPAGQIKAGGDRHEKDDRHRIDDRSRFVLGWSNEAKIAALQEDDLPRFEARFKELLNENTIREIANFNAQLNKERAQIRERIATINASLFDIDYNSGRYIELVADTTTDPEVRDFREQLRACTEDTVTGSEDAQYNERKFLQVRAIIERFVASVGFVHGEGGCFSLLRHLSIEAYHAEKAIRRAATSG</sequence>
<evidence type="ECO:0000256" key="1">
    <source>
        <dbReference type="SAM" id="Coils"/>
    </source>
</evidence>
<dbReference type="Proteomes" id="UP000000647">
    <property type="component" value="Chromosome"/>
</dbReference>
<dbReference type="AlphaFoldDB" id="A1WV10"/>
<accession>A1WV10</accession>
<dbReference type="eggNOG" id="COG4913">
    <property type="taxonomic scope" value="Bacteria"/>
</dbReference>
<dbReference type="KEGG" id="hha:Hhal_0741"/>
<evidence type="ECO:0000313" key="2">
    <source>
        <dbReference type="EMBL" id="ABM61522.1"/>
    </source>
</evidence>
<keyword evidence="1" id="KW-0175">Coiled coil</keyword>
<organism evidence="2 3">
    <name type="scientific">Halorhodospira halophila (strain DSM 244 / SL1)</name>
    <name type="common">Ectothiorhodospira halophila (strain DSM 244 / SL1)</name>
    <dbReference type="NCBI Taxonomy" id="349124"/>
    <lineage>
        <taxon>Bacteria</taxon>
        <taxon>Pseudomonadati</taxon>
        <taxon>Pseudomonadota</taxon>
        <taxon>Gammaproteobacteria</taxon>
        <taxon>Chromatiales</taxon>
        <taxon>Ectothiorhodospiraceae</taxon>
        <taxon>Halorhodospira</taxon>
    </lineage>
</organism>
<reference evidence="2 3" key="2">
    <citation type="journal article" date="2013" name="Stand. Genomic Sci.">
        <title>Complete genome sequence of Halorhodospira halophila SL1.</title>
        <authorList>
            <person name="Challacombe J.F."/>
            <person name="Majid S."/>
            <person name="Deole R."/>
            <person name="Brettin T.S."/>
            <person name="Bruce D."/>
            <person name="Delano S.F."/>
            <person name="Detter J.C."/>
            <person name="Gleasner C.D."/>
            <person name="Han C.S."/>
            <person name="Misra M."/>
            <person name="Reitenga K.G."/>
            <person name="Mikhailova N."/>
            <person name="Woyke T."/>
            <person name="Pitluck S."/>
            <person name="Nolan M."/>
            <person name="Land M.L."/>
            <person name="Saunders E."/>
            <person name="Tapia R."/>
            <person name="Lapidus A."/>
            <person name="Ivanova N."/>
            <person name="Hoff W.D."/>
        </authorList>
    </citation>
    <scope>NUCLEOTIDE SEQUENCE [LARGE SCALE GENOMIC DNA]</scope>
    <source>
        <strain evidence="3">DSM 244 / SL1</strain>
    </source>
</reference>
<feature type="coiled-coil region" evidence="1">
    <location>
        <begin position="221"/>
        <end position="252"/>
    </location>
</feature>
<keyword evidence="3" id="KW-1185">Reference proteome</keyword>
<dbReference type="STRING" id="349124.Hhal_0741"/>
<reference evidence="3" key="1">
    <citation type="submission" date="2006-12" db="EMBL/GenBank/DDBJ databases">
        <title>Complete sequence of Halorhodospira halophila SL1.</title>
        <authorList>
            <consortium name="US DOE Joint Genome Institute"/>
            <person name="Copeland A."/>
            <person name="Lucas S."/>
            <person name="Lapidus A."/>
            <person name="Barry K."/>
            <person name="Detter J.C."/>
            <person name="Glavina del Rio T."/>
            <person name="Hammon N."/>
            <person name="Israni S."/>
            <person name="Dalin E."/>
            <person name="Tice H."/>
            <person name="Pitluck S."/>
            <person name="Saunders E."/>
            <person name="Brettin T."/>
            <person name="Bruce D."/>
            <person name="Han C."/>
            <person name="Tapia R."/>
            <person name="Schmutz J."/>
            <person name="Larimer F."/>
            <person name="Land M."/>
            <person name="Hauser L."/>
            <person name="Kyrpides N."/>
            <person name="Mikhailova N."/>
            <person name="Hoff W."/>
            <person name="Richardson P."/>
        </authorList>
    </citation>
    <scope>NUCLEOTIDE SEQUENCE [LARGE SCALE GENOMIC DNA]</scope>
    <source>
        <strain evidence="3">DSM 244 / SL1</strain>
    </source>
</reference>
<dbReference type="HOGENOM" id="CLU_787019_0_0_6"/>
<proteinExistence type="predicted"/>